<comment type="caution">
    <text evidence="2">The sequence shown here is derived from an EMBL/GenBank/DDBJ whole genome shotgun (WGS) entry which is preliminary data.</text>
</comment>
<evidence type="ECO:0000256" key="1">
    <source>
        <dbReference type="SAM" id="Phobius"/>
    </source>
</evidence>
<gene>
    <name evidence="2" type="ORF">GCU56_04700</name>
</gene>
<evidence type="ECO:0000313" key="2">
    <source>
        <dbReference type="EMBL" id="NEK57172.1"/>
    </source>
</evidence>
<keyword evidence="1" id="KW-1133">Transmembrane helix</keyword>
<feature type="transmembrane region" description="Helical" evidence="1">
    <location>
        <begin position="34"/>
        <end position="54"/>
    </location>
</feature>
<evidence type="ECO:0000313" key="3">
    <source>
        <dbReference type="Proteomes" id="UP000470246"/>
    </source>
</evidence>
<reference evidence="2 3" key="1">
    <citation type="submission" date="2020-02" db="EMBL/GenBank/DDBJ databases">
        <title>Geodermatophilus sabuli CPCC 205279 I12A-02694.</title>
        <authorList>
            <person name="Jiang Z."/>
        </authorList>
    </citation>
    <scope>NUCLEOTIDE SEQUENCE [LARGE SCALE GENOMIC DNA]</scope>
    <source>
        <strain evidence="2 3">I12A-02694</strain>
    </source>
</reference>
<proteinExistence type="predicted"/>
<keyword evidence="3" id="KW-1185">Reference proteome</keyword>
<dbReference type="Proteomes" id="UP000470246">
    <property type="component" value="Unassembled WGS sequence"/>
</dbReference>
<feature type="transmembrane region" description="Helical" evidence="1">
    <location>
        <begin position="9"/>
        <end position="28"/>
    </location>
</feature>
<keyword evidence="1" id="KW-0472">Membrane</keyword>
<keyword evidence="1" id="KW-0812">Transmembrane</keyword>
<evidence type="ECO:0008006" key="4">
    <source>
        <dbReference type="Google" id="ProtNLM"/>
    </source>
</evidence>
<dbReference type="EMBL" id="JAAGWF010000005">
    <property type="protein sequence ID" value="NEK57172.1"/>
    <property type="molecule type" value="Genomic_DNA"/>
</dbReference>
<accession>A0A7K3VX33</accession>
<dbReference type="AlphaFoldDB" id="A0A7K3VX33"/>
<organism evidence="2 3">
    <name type="scientific">Geodermatophilus sabuli</name>
    <dbReference type="NCBI Taxonomy" id="1564158"/>
    <lineage>
        <taxon>Bacteria</taxon>
        <taxon>Bacillati</taxon>
        <taxon>Actinomycetota</taxon>
        <taxon>Actinomycetes</taxon>
        <taxon>Geodermatophilales</taxon>
        <taxon>Geodermatophilaceae</taxon>
        <taxon>Geodermatophilus</taxon>
    </lineage>
</organism>
<protein>
    <recommendedName>
        <fullName evidence="4">DUF4175 domain-containing protein</fullName>
    </recommendedName>
</protein>
<sequence length="60" mass="6458">MVPSDPGDVVLRLLGLLLVIWLAITILGAVVKGLFWLAIVGLVFFVATAALGWGKQQKRL</sequence>
<name>A0A7K3VX33_9ACTN</name>